<evidence type="ECO:0000256" key="1">
    <source>
        <dbReference type="SAM" id="MobiDB-lite"/>
    </source>
</evidence>
<feature type="region of interest" description="Disordered" evidence="1">
    <location>
        <begin position="82"/>
        <end position="104"/>
    </location>
</feature>
<accession>A0A427B9S3</accession>
<gene>
    <name evidence="2" type="ORF">B296_00000788</name>
</gene>
<feature type="compositionally biased region" description="Basic and acidic residues" evidence="1">
    <location>
        <begin position="92"/>
        <end position="104"/>
    </location>
</feature>
<dbReference type="Proteomes" id="UP000287651">
    <property type="component" value="Unassembled WGS sequence"/>
</dbReference>
<sequence length="104" mass="12185">MLRLGMIREWFQPIRGLRVRNGVRDGERDRIPLAPYLLCEISRSGPNRPRCPSTIPSACYTMKESFLCLLFRRKPKEKKTYFFESMDDDETPTPKETKPDSSTK</sequence>
<dbReference type="EMBL" id="AMZH03000150">
    <property type="protein sequence ID" value="RRT85235.1"/>
    <property type="molecule type" value="Genomic_DNA"/>
</dbReference>
<comment type="caution">
    <text evidence="2">The sequence shown here is derived from an EMBL/GenBank/DDBJ whole genome shotgun (WGS) entry which is preliminary data.</text>
</comment>
<organism evidence="2 3">
    <name type="scientific">Ensete ventricosum</name>
    <name type="common">Abyssinian banana</name>
    <name type="synonym">Musa ensete</name>
    <dbReference type="NCBI Taxonomy" id="4639"/>
    <lineage>
        <taxon>Eukaryota</taxon>
        <taxon>Viridiplantae</taxon>
        <taxon>Streptophyta</taxon>
        <taxon>Embryophyta</taxon>
        <taxon>Tracheophyta</taxon>
        <taxon>Spermatophyta</taxon>
        <taxon>Magnoliopsida</taxon>
        <taxon>Liliopsida</taxon>
        <taxon>Zingiberales</taxon>
        <taxon>Musaceae</taxon>
        <taxon>Ensete</taxon>
    </lineage>
</organism>
<dbReference type="AlphaFoldDB" id="A0A427B9S3"/>
<evidence type="ECO:0000313" key="3">
    <source>
        <dbReference type="Proteomes" id="UP000287651"/>
    </source>
</evidence>
<proteinExistence type="predicted"/>
<name>A0A427B9S3_ENSVE</name>
<reference evidence="2 3" key="1">
    <citation type="journal article" date="2014" name="Agronomy (Basel)">
        <title>A Draft Genome Sequence for Ensete ventricosum, the Drought-Tolerant Tree Against Hunger.</title>
        <authorList>
            <person name="Harrison J."/>
            <person name="Moore K.A."/>
            <person name="Paszkiewicz K."/>
            <person name="Jones T."/>
            <person name="Grant M."/>
            <person name="Ambacheew D."/>
            <person name="Muzemil S."/>
            <person name="Studholme D.J."/>
        </authorList>
    </citation>
    <scope>NUCLEOTIDE SEQUENCE [LARGE SCALE GENOMIC DNA]</scope>
</reference>
<protein>
    <submittedName>
        <fullName evidence="2">Uncharacterized protein</fullName>
    </submittedName>
</protein>
<evidence type="ECO:0000313" key="2">
    <source>
        <dbReference type="EMBL" id="RRT85235.1"/>
    </source>
</evidence>